<organism evidence="1 2">
    <name type="scientific">Actinocrinis puniceicyclus</name>
    <dbReference type="NCBI Taxonomy" id="977794"/>
    <lineage>
        <taxon>Bacteria</taxon>
        <taxon>Bacillati</taxon>
        <taxon>Actinomycetota</taxon>
        <taxon>Actinomycetes</taxon>
        <taxon>Catenulisporales</taxon>
        <taxon>Actinospicaceae</taxon>
        <taxon>Actinocrinis</taxon>
    </lineage>
</organism>
<comment type="caution">
    <text evidence="1">The sequence shown here is derived from an EMBL/GenBank/DDBJ whole genome shotgun (WGS) entry which is preliminary data.</text>
</comment>
<gene>
    <name evidence="1" type="ORF">KGA66_24650</name>
</gene>
<name>A0A8J7WRM4_9ACTN</name>
<dbReference type="RefSeq" id="WP_211471158.1">
    <property type="nucleotide sequence ID" value="NZ_JAGSXH010000133.1"/>
</dbReference>
<reference evidence="1" key="1">
    <citation type="submission" date="2021-04" db="EMBL/GenBank/DDBJ databases">
        <title>Genome based classification of Actinospica acidithermotolerans sp. nov., an actinobacterium isolated from an Indonesian hot spring.</title>
        <authorList>
            <person name="Kusuma A.B."/>
            <person name="Putra K.E."/>
            <person name="Nafisah S."/>
            <person name="Loh J."/>
            <person name="Nouioui I."/>
            <person name="Goodfellow M."/>
        </authorList>
    </citation>
    <scope>NUCLEOTIDE SEQUENCE</scope>
    <source>
        <strain evidence="1">DSM 45618</strain>
    </source>
</reference>
<keyword evidence="2" id="KW-1185">Reference proteome</keyword>
<dbReference type="EMBL" id="JAGSXH010000133">
    <property type="protein sequence ID" value="MBS2966258.1"/>
    <property type="molecule type" value="Genomic_DNA"/>
</dbReference>
<evidence type="ECO:0000313" key="2">
    <source>
        <dbReference type="Proteomes" id="UP000677913"/>
    </source>
</evidence>
<proteinExistence type="predicted"/>
<sequence>MRSALTGTGVCDRSPPDCATGTCALASVGPRDEDIAFLAAGLRQVTDLYREAAEVLAALVALADADDLPPSLRPVVERARDLAGPRRARCGLPRP</sequence>
<dbReference type="Proteomes" id="UP000677913">
    <property type="component" value="Unassembled WGS sequence"/>
</dbReference>
<dbReference type="AlphaFoldDB" id="A0A8J7WRM4"/>
<accession>A0A8J7WRM4</accession>
<protein>
    <submittedName>
        <fullName evidence="1">Uncharacterized protein</fullName>
    </submittedName>
</protein>
<evidence type="ECO:0000313" key="1">
    <source>
        <dbReference type="EMBL" id="MBS2966258.1"/>
    </source>
</evidence>